<reference evidence="1 2" key="1">
    <citation type="submission" date="2013-01" db="EMBL/GenBank/DDBJ databases">
        <title>The Genome Sequence of Butyricicoccus pullicaecorum 1.2.</title>
        <authorList>
            <consortium name="The Broad Institute Genome Sequencing Platform"/>
            <person name="Earl A."/>
            <person name="Ward D."/>
            <person name="Feldgarden M."/>
            <person name="Gevers D."/>
            <person name="Van Immerseel F."/>
            <person name="Eeckhaut V."/>
            <person name="Walker B."/>
            <person name="Young S.K."/>
            <person name="Zeng Q."/>
            <person name="Gargeya S."/>
            <person name="Fitzgerald M."/>
            <person name="Haas B."/>
            <person name="Abouelleil A."/>
            <person name="Alvarado L."/>
            <person name="Arachchi H.M."/>
            <person name="Berlin A.M."/>
            <person name="Chapman S.B."/>
            <person name="Dewar J."/>
            <person name="Goldberg J."/>
            <person name="Griggs A."/>
            <person name="Gujja S."/>
            <person name="Hansen M."/>
            <person name="Howarth C."/>
            <person name="Imamovic A."/>
            <person name="Larimer J."/>
            <person name="McCowan C."/>
            <person name="Murphy C."/>
            <person name="Neiman D."/>
            <person name="Pearson M."/>
            <person name="Priest M."/>
            <person name="Roberts A."/>
            <person name="Saif S."/>
            <person name="Shea T."/>
            <person name="Sisk P."/>
            <person name="Sykes S."/>
            <person name="Wortman J."/>
            <person name="Nusbaum C."/>
            <person name="Birren B."/>
        </authorList>
    </citation>
    <scope>NUCLEOTIDE SEQUENCE [LARGE SCALE GENOMIC DNA]</scope>
    <source>
        <strain evidence="1 2">1.2</strain>
    </source>
</reference>
<keyword evidence="2" id="KW-1185">Reference proteome</keyword>
<dbReference type="AlphaFoldDB" id="R8VSM9"/>
<dbReference type="PATRIC" id="fig|1203606.4.peg.2879"/>
<proteinExistence type="predicted"/>
<dbReference type="Proteomes" id="UP000013981">
    <property type="component" value="Unassembled WGS sequence"/>
</dbReference>
<gene>
    <name evidence="1" type="ORF">HMPREF1526_02926</name>
</gene>
<dbReference type="EMBL" id="AQOB01000015">
    <property type="protein sequence ID" value="EOQ35459.1"/>
    <property type="molecule type" value="Genomic_DNA"/>
</dbReference>
<organism evidence="1 2">
    <name type="scientific">Butyricicoccus pullicaecorum 1.2</name>
    <dbReference type="NCBI Taxonomy" id="1203606"/>
    <lineage>
        <taxon>Bacteria</taxon>
        <taxon>Bacillati</taxon>
        <taxon>Bacillota</taxon>
        <taxon>Clostridia</taxon>
        <taxon>Eubacteriales</taxon>
        <taxon>Butyricicoccaceae</taxon>
        <taxon>Butyricicoccus</taxon>
    </lineage>
</organism>
<protein>
    <submittedName>
        <fullName evidence="1">Uncharacterized protein</fullName>
    </submittedName>
</protein>
<sequence>MDSKPDFEQMYYTLFRSVTHAATLLEQGNTVRAYLALVDAQRTTEEMYIAGEEDV</sequence>
<evidence type="ECO:0000313" key="2">
    <source>
        <dbReference type="Proteomes" id="UP000013981"/>
    </source>
</evidence>
<dbReference type="HOGENOM" id="CLU_3023325_0_0_9"/>
<dbReference type="RefSeq" id="WP_016149012.1">
    <property type="nucleotide sequence ID" value="NZ_KB976105.1"/>
</dbReference>
<evidence type="ECO:0000313" key="1">
    <source>
        <dbReference type="EMBL" id="EOQ35459.1"/>
    </source>
</evidence>
<comment type="caution">
    <text evidence="1">The sequence shown here is derived from an EMBL/GenBank/DDBJ whole genome shotgun (WGS) entry which is preliminary data.</text>
</comment>
<accession>R8VSM9</accession>
<name>R8VSM9_9FIRM</name>